<dbReference type="GO" id="GO:0003677">
    <property type="term" value="F:DNA binding"/>
    <property type="evidence" value="ECO:0007669"/>
    <property type="project" value="UniProtKB-KW"/>
</dbReference>
<dbReference type="InterPro" id="IPR036388">
    <property type="entry name" value="WH-like_DNA-bd_sf"/>
</dbReference>
<sequence length="264" mass="28267">MTTDTGDLAHLIPEQRRELIVKHLRREQVLSFPQLASLLEVSHMTIRRDIAALEEEGRALSVPGGAKIASRLLAEPSHAEKALVDAGEKSAMAAAAAELVTDGSTIYLDAGTTMLAMVPHLAVRRDLTVVTNDFAIVRELIDHPSIELISIGGRVDLANQSTVGRLAAEMIRQLAVDVAFVSTSSWDLKRGLTTPAESKVEVKQAAMSISSENVLVAGSSKYGSFAKYKVVDLARFDLIVTDAGLSQNVASGIQSLGVTVRRVD</sequence>
<evidence type="ECO:0000313" key="6">
    <source>
        <dbReference type="Proteomes" id="UP000266915"/>
    </source>
</evidence>
<dbReference type="InterPro" id="IPR037171">
    <property type="entry name" value="NagB/RpiA_transferase-like"/>
</dbReference>
<accession>A0A3N2C2H4</accession>
<dbReference type="SMART" id="SM01134">
    <property type="entry name" value="DeoRC"/>
    <property type="match status" value="1"/>
</dbReference>
<evidence type="ECO:0000256" key="1">
    <source>
        <dbReference type="ARBA" id="ARBA00023015"/>
    </source>
</evidence>
<dbReference type="InterPro" id="IPR050313">
    <property type="entry name" value="Carb_Metab_HTH_regulators"/>
</dbReference>
<keyword evidence="3" id="KW-0804">Transcription</keyword>
<dbReference type="Pfam" id="PF00455">
    <property type="entry name" value="DeoRC"/>
    <property type="match status" value="1"/>
</dbReference>
<protein>
    <submittedName>
        <fullName evidence="5">DeoR family transcriptional regulator</fullName>
    </submittedName>
</protein>
<dbReference type="PANTHER" id="PTHR30363">
    <property type="entry name" value="HTH-TYPE TRANSCRIPTIONAL REGULATOR SRLR-RELATED"/>
    <property type="match status" value="1"/>
</dbReference>
<dbReference type="SUPFAM" id="SSF100950">
    <property type="entry name" value="NagB/RpiA/CoA transferase-like"/>
    <property type="match status" value="1"/>
</dbReference>
<gene>
    <name evidence="5" type="ORF">EDD42_1779</name>
</gene>
<proteinExistence type="predicted"/>
<dbReference type="Gene3D" id="1.10.10.10">
    <property type="entry name" value="Winged helix-like DNA-binding domain superfamily/Winged helix DNA-binding domain"/>
    <property type="match status" value="1"/>
</dbReference>
<keyword evidence="2" id="KW-0238">DNA-binding</keyword>
<dbReference type="PROSITE" id="PS51000">
    <property type="entry name" value="HTH_DEOR_2"/>
    <property type="match status" value="1"/>
</dbReference>
<dbReference type="SMART" id="SM00420">
    <property type="entry name" value="HTH_DEOR"/>
    <property type="match status" value="1"/>
</dbReference>
<dbReference type="InterPro" id="IPR036390">
    <property type="entry name" value="WH_DNA-bd_sf"/>
</dbReference>
<name>A0A3N2C2H4_9MICO</name>
<evidence type="ECO:0000259" key="4">
    <source>
        <dbReference type="PROSITE" id="PS51000"/>
    </source>
</evidence>
<evidence type="ECO:0000313" key="5">
    <source>
        <dbReference type="EMBL" id="ROR81708.1"/>
    </source>
</evidence>
<dbReference type="InterPro" id="IPR018356">
    <property type="entry name" value="Tscrpt_reg_HTH_DeoR_CS"/>
</dbReference>
<dbReference type="AlphaFoldDB" id="A0A3N2C2H4"/>
<dbReference type="RefSeq" id="WP_085511063.1">
    <property type="nucleotide sequence ID" value="NZ_FXAP01000001.1"/>
</dbReference>
<keyword evidence="1" id="KW-0805">Transcription regulation</keyword>
<dbReference type="PANTHER" id="PTHR30363:SF58">
    <property type="entry name" value="REGULATORY PROTEIN, DEOR FAMILY"/>
    <property type="match status" value="1"/>
</dbReference>
<dbReference type="Gene3D" id="3.40.50.1360">
    <property type="match status" value="1"/>
</dbReference>
<dbReference type="PRINTS" id="PR00037">
    <property type="entry name" value="HTHLACR"/>
</dbReference>
<comment type="caution">
    <text evidence="5">The sequence shown here is derived from an EMBL/GenBank/DDBJ whole genome shotgun (WGS) entry which is preliminary data.</text>
</comment>
<reference evidence="5 6" key="1">
    <citation type="submission" date="2018-11" db="EMBL/GenBank/DDBJ databases">
        <title>Sequencing the genomes of 1000 actinobacteria strains.</title>
        <authorList>
            <person name="Klenk H.-P."/>
        </authorList>
    </citation>
    <scope>NUCLEOTIDE SEQUENCE [LARGE SCALE GENOMIC DNA]</scope>
    <source>
        <strain evidence="5 6">DSM 14012</strain>
    </source>
</reference>
<dbReference type="Pfam" id="PF08220">
    <property type="entry name" value="HTH_DeoR"/>
    <property type="match status" value="1"/>
</dbReference>
<dbReference type="SUPFAM" id="SSF46785">
    <property type="entry name" value="Winged helix' DNA-binding domain"/>
    <property type="match status" value="1"/>
</dbReference>
<organism evidence="5 6">
    <name type="scientific">Plantibacter flavus</name>
    <dbReference type="NCBI Taxonomy" id="150123"/>
    <lineage>
        <taxon>Bacteria</taxon>
        <taxon>Bacillati</taxon>
        <taxon>Actinomycetota</taxon>
        <taxon>Actinomycetes</taxon>
        <taxon>Micrococcales</taxon>
        <taxon>Microbacteriaceae</taxon>
        <taxon>Plantibacter</taxon>
    </lineage>
</organism>
<dbReference type="EMBL" id="RKHL01000001">
    <property type="protein sequence ID" value="ROR81708.1"/>
    <property type="molecule type" value="Genomic_DNA"/>
</dbReference>
<dbReference type="Proteomes" id="UP000266915">
    <property type="component" value="Unassembled WGS sequence"/>
</dbReference>
<dbReference type="InterPro" id="IPR001034">
    <property type="entry name" value="DeoR_HTH"/>
</dbReference>
<evidence type="ECO:0000256" key="2">
    <source>
        <dbReference type="ARBA" id="ARBA00023125"/>
    </source>
</evidence>
<evidence type="ECO:0000256" key="3">
    <source>
        <dbReference type="ARBA" id="ARBA00023163"/>
    </source>
</evidence>
<keyword evidence="6" id="KW-1185">Reference proteome</keyword>
<dbReference type="InterPro" id="IPR014036">
    <property type="entry name" value="DeoR-like_C"/>
</dbReference>
<feature type="domain" description="HTH deoR-type" evidence="4">
    <location>
        <begin position="13"/>
        <end position="68"/>
    </location>
</feature>
<dbReference type="GO" id="GO:0003700">
    <property type="term" value="F:DNA-binding transcription factor activity"/>
    <property type="evidence" value="ECO:0007669"/>
    <property type="project" value="InterPro"/>
</dbReference>
<dbReference type="PROSITE" id="PS00894">
    <property type="entry name" value="HTH_DEOR_1"/>
    <property type="match status" value="1"/>
</dbReference>